<accession>A0A7Y0N218</accession>
<feature type="chain" id="PRO_5031307161" evidence="1">
    <location>
        <begin position="28"/>
        <end position="56"/>
    </location>
</feature>
<evidence type="ECO:0000313" key="2">
    <source>
        <dbReference type="EMBL" id="NMR77306.1"/>
    </source>
</evidence>
<feature type="signal peptide" evidence="1">
    <location>
        <begin position="1"/>
        <end position="27"/>
    </location>
</feature>
<feature type="non-terminal residue" evidence="2">
    <location>
        <position position="56"/>
    </location>
</feature>
<sequence>MEFNPNRLVAPVCSLALVALPAFNVVAQSPTNTKAQQEAQAQSIQAQSTNELANLI</sequence>
<dbReference type="AlphaFoldDB" id="A0A7Y0N218"/>
<gene>
    <name evidence="2" type="ORF">HKB35_27385</name>
</gene>
<dbReference type="Proteomes" id="UP000565155">
    <property type="component" value="Unassembled WGS sequence"/>
</dbReference>
<keyword evidence="1" id="KW-0732">Signal</keyword>
<proteinExistence type="predicted"/>
<evidence type="ECO:0000256" key="1">
    <source>
        <dbReference type="SAM" id="SignalP"/>
    </source>
</evidence>
<dbReference type="EMBL" id="JABCMA010000618">
    <property type="protein sequence ID" value="NMR77306.1"/>
    <property type="molecule type" value="Genomic_DNA"/>
</dbReference>
<comment type="caution">
    <text evidence="2">The sequence shown here is derived from an EMBL/GenBank/DDBJ whole genome shotgun (WGS) entry which is preliminary data.</text>
</comment>
<name>A0A7Y0N218_VIBAL</name>
<evidence type="ECO:0000313" key="3">
    <source>
        <dbReference type="Proteomes" id="UP000565155"/>
    </source>
</evidence>
<protein>
    <submittedName>
        <fullName evidence="2">Copper transporter</fullName>
    </submittedName>
</protein>
<reference evidence="2 3" key="1">
    <citation type="submission" date="2020-04" db="EMBL/GenBank/DDBJ databases">
        <title>Whole-genome sequencing of Vibrio spp. from China reveals different genetic environments of blaCTX-M-14 among diverse lineages.</title>
        <authorList>
            <person name="Zheng Z."/>
            <person name="Ye L."/>
            <person name="Chen S."/>
        </authorList>
    </citation>
    <scope>NUCLEOTIDE SEQUENCE [LARGE SCALE GENOMIC DNA]</scope>
    <source>
        <strain evidence="2 3">Vb1636</strain>
    </source>
</reference>
<organism evidence="2 3">
    <name type="scientific">Vibrio alginolyticus</name>
    <dbReference type="NCBI Taxonomy" id="663"/>
    <lineage>
        <taxon>Bacteria</taxon>
        <taxon>Pseudomonadati</taxon>
        <taxon>Pseudomonadota</taxon>
        <taxon>Gammaproteobacteria</taxon>
        <taxon>Vibrionales</taxon>
        <taxon>Vibrionaceae</taxon>
        <taxon>Vibrio</taxon>
    </lineage>
</organism>